<dbReference type="AlphaFoldDB" id="A0A415PEF0"/>
<gene>
    <name evidence="7" type="ORF">DWZ83_05750</name>
</gene>
<dbReference type="PANTHER" id="PTHR37422">
    <property type="entry name" value="TEICHURONIC ACID BIOSYNTHESIS PROTEIN TUAE"/>
    <property type="match status" value="1"/>
</dbReference>
<evidence type="ECO:0000256" key="1">
    <source>
        <dbReference type="ARBA" id="ARBA00004141"/>
    </source>
</evidence>
<evidence type="ECO:0000256" key="4">
    <source>
        <dbReference type="ARBA" id="ARBA00023136"/>
    </source>
</evidence>
<feature type="transmembrane region" description="Helical" evidence="5">
    <location>
        <begin position="315"/>
        <end position="334"/>
    </location>
</feature>
<evidence type="ECO:0000256" key="5">
    <source>
        <dbReference type="SAM" id="Phobius"/>
    </source>
</evidence>
<feature type="transmembrane region" description="Helical" evidence="5">
    <location>
        <begin position="192"/>
        <end position="217"/>
    </location>
</feature>
<dbReference type="OrthoDB" id="9806320at2"/>
<keyword evidence="8" id="KW-1185">Reference proteome</keyword>
<evidence type="ECO:0000256" key="3">
    <source>
        <dbReference type="ARBA" id="ARBA00022989"/>
    </source>
</evidence>
<feature type="transmembrane region" description="Helical" evidence="5">
    <location>
        <begin position="371"/>
        <end position="390"/>
    </location>
</feature>
<dbReference type="GO" id="GO:0016020">
    <property type="term" value="C:membrane"/>
    <property type="evidence" value="ECO:0007669"/>
    <property type="project" value="UniProtKB-SubCell"/>
</dbReference>
<dbReference type="InterPro" id="IPR007016">
    <property type="entry name" value="O-antigen_ligase-rel_domated"/>
</dbReference>
<evidence type="ECO:0000313" key="7">
    <source>
        <dbReference type="EMBL" id="RHM11097.1"/>
    </source>
</evidence>
<feature type="transmembrane region" description="Helical" evidence="5">
    <location>
        <begin position="83"/>
        <end position="101"/>
    </location>
</feature>
<name>A0A415PEF0_9FIRM</name>
<feature type="transmembrane region" description="Helical" evidence="5">
    <location>
        <begin position="22"/>
        <end position="48"/>
    </location>
</feature>
<organism evidence="7 8">
    <name type="scientific">Amedibacillus dolichus</name>
    <dbReference type="NCBI Taxonomy" id="31971"/>
    <lineage>
        <taxon>Bacteria</taxon>
        <taxon>Bacillati</taxon>
        <taxon>Bacillota</taxon>
        <taxon>Erysipelotrichia</taxon>
        <taxon>Erysipelotrichales</taxon>
        <taxon>Erysipelotrichaceae</taxon>
        <taxon>Amedibacillus</taxon>
    </lineage>
</organism>
<feature type="transmembrane region" description="Helical" evidence="5">
    <location>
        <begin position="164"/>
        <end position="180"/>
    </location>
</feature>
<dbReference type="RefSeq" id="WP_118365562.1">
    <property type="nucleotide sequence ID" value="NZ_CAUFDR010000021.1"/>
</dbReference>
<feature type="transmembrane region" description="Helical" evidence="5">
    <location>
        <begin position="223"/>
        <end position="250"/>
    </location>
</feature>
<dbReference type="PANTHER" id="PTHR37422:SF20">
    <property type="entry name" value="O-ANTIGEN POLYMERASE"/>
    <property type="match status" value="1"/>
</dbReference>
<accession>A0A415PEF0</accession>
<proteinExistence type="predicted"/>
<comment type="subcellular location">
    <subcellularLocation>
        <location evidence="1">Membrane</location>
        <topology evidence="1">Multi-pass membrane protein</topology>
    </subcellularLocation>
</comment>
<dbReference type="Proteomes" id="UP000284868">
    <property type="component" value="Unassembled WGS sequence"/>
</dbReference>
<dbReference type="GO" id="GO:0016874">
    <property type="term" value="F:ligase activity"/>
    <property type="evidence" value="ECO:0007669"/>
    <property type="project" value="UniProtKB-KW"/>
</dbReference>
<keyword evidence="2 5" id="KW-0812">Transmembrane</keyword>
<evidence type="ECO:0000259" key="6">
    <source>
        <dbReference type="Pfam" id="PF04932"/>
    </source>
</evidence>
<dbReference type="EMBL" id="QRPK01000023">
    <property type="protein sequence ID" value="RHM11097.1"/>
    <property type="molecule type" value="Genomic_DNA"/>
</dbReference>
<feature type="transmembrane region" description="Helical" evidence="5">
    <location>
        <begin position="60"/>
        <end position="77"/>
    </location>
</feature>
<feature type="transmembrane region" description="Helical" evidence="5">
    <location>
        <begin position="346"/>
        <end position="365"/>
    </location>
</feature>
<dbReference type="InterPro" id="IPR051533">
    <property type="entry name" value="WaaL-like"/>
</dbReference>
<feature type="transmembrane region" description="Helical" evidence="5">
    <location>
        <begin position="113"/>
        <end position="136"/>
    </location>
</feature>
<feature type="domain" description="O-antigen ligase-related" evidence="6">
    <location>
        <begin position="196"/>
        <end position="324"/>
    </location>
</feature>
<keyword evidence="4 5" id="KW-0472">Membrane</keyword>
<comment type="caution">
    <text evidence="7">The sequence shown here is derived from an EMBL/GenBank/DDBJ whole genome shotgun (WGS) entry which is preliminary data.</text>
</comment>
<sequence length="401" mass="45809">MGNLNVKLHHLLDQFSTDEKRILLVGASLYIHYALAAVVVLWIIIAMLREKRLLTIIKQVPRSRFALVFCIITTIVAALYENWIGVACGIGLLLVFLYIFYYRTVITKPCFELLLDICIVCSMFFVVWGCIEYYLICQRLDHSVFELFIANSPKNRVHVGSFNANYYAMIIEFTVLLCFYKALQWKSVKHTLWYGFAVIANLFMLVLTGCRTAWVPFVVSVPLLILFCGMYKLFALSLVSIGGVGGFVLMNPELMKRAAYITKDFAKRERIWTTAIQGIKAHPLFGEGPMTYLQIYPLYNGHPTNHSHSIYLDPILSHGIIPVLIVAVYFFSNLKEAVKLFTQKIDVPLFGLIVGFLVTVLLHGMLDYTVYWIQTGILFLMVMSASSMYFQDGYNKGKRKI</sequence>
<dbReference type="Pfam" id="PF04932">
    <property type="entry name" value="Wzy_C"/>
    <property type="match status" value="1"/>
</dbReference>
<keyword evidence="3 5" id="KW-1133">Transmembrane helix</keyword>
<evidence type="ECO:0000256" key="2">
    <source>
        <dbReference type="ARBA" id="ARBA00022692"/>
    </source>
</evidence>
<evidence type="ECO:0000313" key="8">
    <source>
        <dbReference type="Proteomes" id="UP000284868"/>
    </source>
</evidence>
<keyword evidence="7" id="KW-0436">Ligase</keyword>
<reference evidence="7 8" key="1">
    <citation type="submission" date="2018-08" db="EMBL/GenBank/DDBJ databases">
        <title>A genome reference for cultivated species of the human gut microbiota.</title>
        <authorList>
            <person name="Zou Y."/>
            <person name="Xue W."/>
            <person name="Luo G."/>
        </authorList>
    </citation>
    <scope>NUCLEOTIDE SEQUENCE [LARGE SCALE GENOMIC DNA]</scope>
    <source>
        <strain evidence="7 8">AF35-6BH</strain>
    </source>
</reference>
<feature type="transmembrane region" description="Helical" evidence="5">
    <location>
        <begin position="271"/>
        <end position="295"/>
    </location>
</feature>
<protein>
    <submittedName>
        <fullName evidence="7">O-antigen ligase family protein</fullName>
    </submittedName>
</protein>